<evidence type="ECO:0000256" key="2">
    <source>
        <dbReference type="ARBA" id="ARBA00023125"/>
    </source>
</evidence>
<dbReference type="InterPro" id="IPR000792">
    <property type="entry name" value="Tscrpt_reg_LuxR_C"/>
</dbReference>
<reference evidence="6 7" key="1">
    <citation type="submission" date="2020-08" db="EMBL/GenBank/DDBJ databases">
        <title>Genomic Encyclopedia of Type Strains, Phase IV (KMG-IV): sequencing the most valuable type-strain genomes for metagenomic binning, comparative biology and taxonomic classification.</title>
        <authorList>
            <person name="Goeker M."/>
        </authorList>
    </citation>
    <scope>NUCLEOTIDE SEQUENCE [LARGE SCALE GENOMIC DNA]</scope>
    <source>
        <strain evidence="6 7">DSM 12252</strain>
    </source>
</reference>
<dbReference type="CDD" id="cd17535">
    <property type="entry name" value="REC_NarL-like"/>
    <property type="match status" value="1"/>
</dbReference>
<dbReference type="Gene3D" id="3.40.50.2300">
    <property type="match status" value="1"/>
</dbReference>
<dbReference type="PANTHER" id="PTHR43214:SF42">
    <property type="entry name" value="TRANSCRIPTIONAL REGULATORY PROTEIN DESR"/>
    <property type="match status" value="1"/>
</dbReference>
<dbReference type="InterPro" id="IPR001789">
    <property type="entry name" value="Sig_transdc_resp-reg_receiver"/>
</dbReference>
<dbReference type="SMART" id="SM00448">
    <property type="entry name" value="REC"/>
    <property type="match status" value="1"/>
</dbReference>
<dbReference type="PANTHER" id="PTHR43214">
    <property type="entry name" value="TWO-COMPONENT RESPONSE REGULATOR"/>
    <property type="match status" value="1"/>
</dbReference>
<dbReference type="InterPro" id="IPR011006">
    <property type="entry name" value="CheY-like_superfamily"/>
</dbReference>
<evidence type="ECO:0000256" key="3">
    <source>
        <dbReference type="PROSITE-ProRule" id="PRU00169"/>
    </source>
</evidence>
<dbReference type="GO" id="GO:0003677">
    <property type="term" value="F:DNA binding"/>
    <property type="evidence" value="ECO:0007669"/>
    <property type="project" value="UniProtKB-KW"/>
</dbReference>
<dbReference type="InterPro" id="IPR039420">
    <property type="entry name" value="WalR-like"/>
</dbReference>
<dbReference type="CDD" id="cd06170">
    <property type="entry name" value="LuxR_C_like"/>
    <property type="match status" value="1"/>
</dbReference>
<dbReference type="PROSITE" id="PS50110">
    <property type="entry name" value="RESPONSE_REGULATORY"/>
    <property type="match status" value="1"/>
</dbReference>
<dbReference type="SUPFAM" id="SSF52172">
    <property type="entry name" value="CheY-like"/>
    <property type="match status" value="1"/>
</dbReference>
<feature type="domain" description="HTH luxR-type" evidence="4">
    <location>
        <begin position="159"/>
        <end position="224"/>
    </location>
</feature>
<dbReference type="PROSITE" id="PS50043">
    <property type="entry name" value="HTH_LUXR_2"/>
    <property type="match status" value="1"/>
</dbReference>
<evidence type="ECO:0000313" key="7">
    <source>
        <dbReference type="Proteomes" id="UP000590740"/>
    </source>
</evidence>
<dbReference type="RefSeq" id="WP_184338357.1">
    <property type="nucleotide sequence ID" value="NZ_JACHIG010000001.1"/>
</dbReference>
<organism evidence="6 7">
    <name type="scientific">Prosthecobacter vanneervenii</name>
    <dbReference type="NCBI Taxonomy" id="48466"/>
    <lineage>
        <taxon>Bacteria</taxon>
        <taxon>Pseudomonadati</taxon>
        <taxon>Verrucomicrobiota</taxon>
        <taxon>Verrucomicrobiia</taxon>
        <taxon>Verrucomicrobiales</taxon>
        <taxon>Verrucomicrobiaceae</taxon>
        <taxon>Prosthecobacter</taxon>
    </lineage>
</organism>
<dbReference type="Pfam" id="PF00072">
    <property type="entry name" value="Response_reg"/>
    <property type="match status" value="1"/>
</dbReference>
<dbReference type="GO" id="GO:0006355">
    <property type="term" value="P:regulation of DNA-templated transcription"/>
    <property type="evidence" value="ECO:0007669"/>
    <property type="project" value="InterPro"/>
</dbReference>
<feature type="modified residue" description="4-aspartylphosphate" evidence="3">
    <location>
        <position position="66"/>
    </location>
</feature>
<dbReference type="SMART" id="SM00421">
    <property type="entry name" value="HTH_LUXR"/>
    <property type="match status" value="1"/>
</dbReference>
<dbReference type="Proteomes" id="UP000590740">
    <property type="component" value="Unassembled WGS sequence"/>
</dbReference>
<dbReference type="PRINTS" id="PR00038">
    <property type="entry name" value="HTHLUXR"/>
</dbReference>
<gene>
    <name evidence="6" type="ORF">HNQ65_000988</name>
</gene>
<dbReference type="InterPro" id="IPR058245">
    <property type="entry name" value="NreC/VraR/RcsB-like_REC"/>
</dbReference>
<dbReference type="EMBL" id="JACHIG010000001">
    <property type="protein sequence ID" value="MBB5031434.1"/>
    <property type="molecule type" value="Genomic_DNA"/>
</dbReference>
<dbReference type="SUPFAM" id="SSF46894">
    <property type="entry name" value="C-terminal effector domain of the bipartite response regulators"/>
    <property type="match status" value="1"/>
</dbReference>
<feature type="domain" description="Response regulatory" evidence="5">
    <location>
        <begin position="15"/>
        <end position="131"/>
    </location>
</feature>
<dbReference type="InterPro" id="IPR016032">
    <property type="entry name" value="Sig_transdc_resp-reg_C-effctor"/>
</dbReference>
<accession>A0A7W7Y8B6</accession>
<evidence type="ECO:0000259" key="4">
    <source>
        <dbReference type="PROSITE" id="PS50043"/>
    </source>
</evidence>
<proteinExistence type="predicted"/>
<evidence type="ECO:0000256" key="1">
    <source>
        <dbReference type="ARBA" id="ARBA00022553"/>
    </source>
</evidence>
<sequence>MRNKAPRRAKGSPTRIALVEDDPVYRAYLSGLLKNTPEVELVHAWESAEALVADRRFLEVDLLFIDLELPGLSGVELIANLQKLPTPPLCVMLTSSSEPEDVFAAMRSGASGYLVKTADPEIFAERLRQIIQDGVSLSPVIAQMLMNEFRTSAISAADRRSSLRSLTTREREVLSSMARHGNAKEVGAALGLSHETVRVHMKKIYQKLHVKSKEEALEVLAQQKKD</sequence>
<evidence type="ECO:0000259" key="5">
    <source>
        <dbReference type="PROSITE" id="PS50110"/>
    </source>
</evidence>
<keyword evidence="2 6" id="KW-0238">DNA-binding</keyword>
<comment type="caution">
    <text evidence="6">The sequence shown here is derived from an EMBL/GenBank/DDBJ whole genome shotgun (WGS) entry which is preliminary data.</text>
</comment>
<dbReference type="AlphaFoldDB" id="A0A7W7Y8B6"/>
<protein>
    <submittedName>
        <fullName evidence="6">DNA-binding NarL/FixJ family response regulator</fullName>
    </submittedName>
</protein>
<keyword evidence="7" id="KW-1185">Reference proteome</keyword>
<name>A0A7W7Y8B6_9BACT</name>
<dbReference type="GO" id="GO:0000160">
    <property type="term" value="P:phosphorelay signal transduction system"/>
    <property type="evidence" value="ECO:0007669"/>
    <property type="project" value="InterPro"/>
</dbReference>
<dbReference type="Pfam" id="PF00196">
    <property type="entry name" value="GerE"/>
    <property type="match status" value="1"/>
</dbReference>
<evidence type="ECO:0000313" key="6">
    <source>
        <dbReference type="EMBL" id="MBB5031434.1"/>
    </source>
</evidence>
<keyword evidence="1 3" id="KW-0597">Phosphoprotein</keyword>